<feature type="region of interest" description="Disordered" evidence="2">
    <location>
        <begin position="1687"/>
        <end position="1741"/>
    </location>
</feature>
<proteinExistence type="predicted"/>
<feature type="compositionally biased region" description="Polar residues" evidence="2">
    <location>
        <begin position="217"/>
        <end position="235"/>
    </location>
</feature>
<organism evidence="4 5">
    <name type="scientific">Pyrenophora tritici-repentis</name>
    <dbReference type="NCBI Taxonomy" id="45151"/>
    <lineage>
        <taxon>Eukaryota</taxon>
        <taxon>Fungi</taxon>
        <taxon>Dikarya</taxon>
        <taxon>Ascomycota</taxon>
        <taxon>Pezizomycotina</taxon>
        <taxon>Dothideomycetes</taxon>
        <taxon>Pleosporomycetidae</taxon>
        <taxon>Pleosporales</taxon>
        <taxon>Pleosporineae</taxon>
        <taxon>Pleosporaceae</taxon>
        <taxon>Pyrenophora</taxon>
    </lineage>
</organism>
<evidence type="ECO:0000259" key="3">
    <source>
        <dbReference type="PROSITE" id="PS50994"/>
    </source>
</evidence>
<dbReference type="InterPro" id="IPR012337">
    <property type="entry name" value="RNaseH-like_sf"/>
</dbReference>
<feature type="region of interest" description="Disordered" evidence="2">
    <location>
        <begin position="215"/>
        <end position="235"/>
    </location>
</feature>
<feature type="region of interest" description="Disordered" evidence="2">
    <location>
        <begin position="452"/>
        <end position="500"/>
    </location>
</feature>
<dbReference type="GO" id="GO:0005634">
    <property type="term" value="C:nucleus"/>
    <property type="evidence" value="ECO:0007669"/>
    <property type="project" value="UniProtKB-ARBA"/>
</dbReference>
<dbReference type="GeneID" id="6339700"/>
<feature type="compositionally biased region" description="Low complexity" evidence="2">
    <location>
        <begin position="1694"/>
        <end position="1710"/>
    </location>
</feature>
<dbReference type="PROSITE" id="PS50994">
    <property type="entry name" value="INTEGRASE"/>
    <property type="match status" value="1"/>
</dbReference>
<dbReference type="KEGG" id="ptrr:6339700"/>
<protein>
    <recommendedName>
        <fullName evidence="3">Integrase catalytic domain-containing protein</fullName>
    </recommendedName>
</protein>
<evidence type="ECO:0000256" key="2">
    <source>
        <dbReference type="SAM" id="MobiDB-lite"/>
    </source>
</evidence>
<dbReference type="RefSeq" id="XP_001932400.2">
    <property type="nucleotide sequence ID" value="XM_001932365.2"/>
</dbReference>
<feature type="compositionally biased region" description="Basic residues" evidence="2">
    <location>
        <begin position="1134"/>
        <end position="1149"/>
    </location>
</feature>
<feature type="compositionally biased region" description="Basic and acidic residues" evidence="2">
    <location>
        <begin position="454"/>
        <end position="465"/>
    </location>
</feature>
<sequence length="1741" mass="195302">MSQKLEVLGEYGTTWDTCREDPELGICVNYAPKPDKITGEQPRHSQPATSDLRAIYKRPTGNPATHKQPTGIMPTSITTRQWYPKVYADEYTNTQLDIATDAIIPGQISTIAIDWMIQAEENGDFDIMLIQDFQETFAGWSLNHFNAMDMRVRTAVKNILRDRGVYIEKNSRNTIAQQLVNLLSLTRSPDWPIDELNVMRLNPDFKCRQIAEEAQHARTTQQSSNPPTQSASINYAPSPAQANVTALTNLAKVYSEEEKFSGDKYDVLDNKIVIFKDHCEKVGITTPAQYKLAVSTMLRGKASAYYYNYIAPLNLDYDSIIKKLGEYFHTSENYQMFLSEWRTIMLKDVIANNPDKTLTQCLDIVIDKLQLLHQAMTQQNGPSELALTSQLIAACQGVEACSAVLIRPASTFEAVASELRNAVGNWTRCHPRSQFNCEESDPSEDAFYTNRRYNRNDSGQRDKPRNYSAQGQGEGSRNYNRGGSRFQRSLPRSQYNDDTQRRNNRKCYVCSKPGCWSTRHSREERKEAQQRFRTYVQTRNVDIDYEAFLAQFEGIDLNDDDDNGGTDEELDAFFNNDQFDTKHQFLTATCGAVDGGTMVRNLNNAAALHAITKIDPYAGNDIAKEASHLFTLDHRYGREQFQGIMPDTGAAGVSTAGKQQVTALHRIQPLWIDKSTAGRHRIRFGDNPECVSIGDVNVQTPVGVIRFAVMPTNTPFLLCLDDMDRHGIYFNNVDNTLVHQSKEYPIVRKWGHPWLLLNKQETATHYLTEGELQQLHRRFGHPAAARLYKVLVKAGHDDIDKTLIDEINKFCHQCQITAKAPGRFRFTLRDDNLDFNSRVIVDIMYIDSKPVLHAVDEATAFQAARFLIDIKASTTWDTLRAMWIDMYVGPPDTIATDAGTNFASKEFVDNANAMMIEVHEVPVEAHHSIGKIERYHAAIRRAFEVISADIGASTTTKDDILQMAVKAVNDTAGPEGLVPTLLVFGTYPRLSKTSPPSPSITARATAIRKAMAEVRKIKAKRQVNEALGTRNGPNNIVTQVLELPLQSNVKVWREGLGWTGPHTLLALNDDQTAAIVDAHGKQASFRITSVQPYHQDDTTNLPRPDEEQHGDEEQHSEHQRDNDDFVPPEEPPQRRGRGRPKGSKNKPKTHAANLAQREKDDIVLARTLRTTGKITTPGEPFELSTKTEIDALITRGVFRFEPFNLAKHGGIRIFKSRIVNEVKGKTTDKPYEKSRLVVQGYADDGKKIVLTQSPTIQRASQRIIIALAPVLIQMGMKLWLRDITQAYTQSDDRLQRTIIADLPVQLRKVYPQGTIMVVVKPLYGIAEAGAYWWSTYFKHHTTTLNMETSTYDPCLLISKATDAGTTTGFGIVGMQTDDTLGLSDNAFADREDKELRFKAKDKKYLTDTDPIEFNGCMVHLGSGNVITLRQKKQGEKLENAVDAKSYIQQRARGAYIATICQPEASFDLAAAAQATEPTKEEISRLNKRINWQKKNVSRGLSYVPIEMKDLKLYTMVDASFANNKDMSSQMGYVIILGNETASSDGSFKIRGNIIHWSSTKCKRVTRSVLASEIYAMAHGVDIALAIGTTIDMIMDRLSFPKVSIVACTDSRSLYDCLVKLGTTKEKRLMIDIMALREAYERNDLMDIRWIDGRDNPADAMTKAASNSALEHLIDTNELELRVQGWVNRDTTGIEPTNKPGTKPTNKTGTEPTDKTGTEPTNKTGTEPTSDGTEPTIDCGEN</sequence>
<comment type="caution">
    <text evidence="4">The sequence shown here is derived from an EMBL/GenBank/DDBJ whole genome shotgun (WGS) entry which is preliminary data.</text>
</comment>
<dbReference type="InterPro" id="IPR001584">
    <property type="entry name" value="Integrase_cat-core"/>
</dbReference>
<dbReference type="CDD" id="cd09272">
    <property type="entry name" value="RNase_HI_RT_Ty1"/>
    <property type="match status" value="1"/>
</dbReference>
<accession>A0A834S692</accession>
<evidence type="ECO:0000313" key="5">
    <source>
        <dbReference type="Proteomes" id="UP000245464"/>
    </source>
</evidence>
<dbReference type="GO" id="GO:0003723">
    <property type="term" value="F:RNA binding"/>
    <property type="evidence" value="ECO:0007669"/>
    <property type="project" value="UniProtKB-KW"/>
</dbReference>
<feature type="compositionally biased region" description="Polar residues" evidence="2">
    <location>
        <begin position="467"/>
        <end position="497"/>
    </location>
</feature>
<evidence type="ECO:0000313" key="4">
    <source>
        <dbReference type="EMBL" id="KAF7576357.1"/>
    </source>
</evidence>
<dbReference type="EMBL" id="NQIK02000001">
    <property type="protein sequence ID" value="KAF7576357.1"/>
    <property type="molecule type" value="Genomic_DNA"/>
</dbReference>
<feature type="compositionally biased region" description="Polar residues" evidence="2">
    <location>
        <begin position="1717"/>
        <end position="1732"/>
    </location>
</feature>
<feature type="compositionally biased region" description="Basic and acidic residues" evidence="2">
    <location>
        <begin position="1103"/>
        <end position="1123"/>
    </location>
</feature>
<dbReference type="SUPFAM" id="SSF53098">
    <property type="entry name" value="Ribonuclease H-like"/>
    <property type="match status" value="1"/>
</dbReference>
<dbReference type="Gene3D" id="3.30.420.10">
    <property type="entry name" value="Ribonuclease H-like superfamily/Ribonuclease H"/>
    <property type="match status" value="1"/>
</dbReference>
<feature type="domain" description="Integrase catalytic" evidence="3">
    <location>
        <begin position="817"/>
        <end position="996"/>
    </location>
</feature>
<dbReference type="InterPro" id="IPR036397">
    <property type="entry name" value="RNaseH_sf"/>
</dbReference>
<dbReference type="GO" id="GO:0015074">
    <property type="term" value="P:DNA integration"/>
    <property type="evidence" value="ECO:0007669"/>
    <property type="project" value="InterPro"/>
</dbReference>
<evidence type="ECO:0000256" key="1">
    <source>
        <dbReference type="ARBA" id="ARBA00022884"/>
    </source>
</evidence>
<name>A0A834S692_9PLEO</name>
<keyword evidence="1" id="KW-0694">RNA-binding</keyword>
<feature type="region of interest" description="Disordered" evidence="2">
    <location>
        <begin position="1086"/>
        <end position="1162"/>
    </location>
</feature>
<reference evidence="4" key="1">
    <citation type="journal article" date="2018" name="BMC Genomics">
        <title>Comparative genomics of the wheat fungal pathogen Pyrenophora tritici-repentis reveals chromosomal variations and genome plasticity.</title>
        <authorList>
            <person name="Moolhuijzen P."/>
            <person name="See P.T."/>
            <person name="Hane J.K."/>
            <person name="Shi G."/>
            <person name="Liu Z."/>
            <person name="Oliver R.P."/>
            <person name="Moffat C.S."/>
        </authorList>
    </citation>
    <scope>NUCLEOTIDE SEQUENCE [LARGE SCALE GENOMIC DNA]</scope>
    <source>
        <strain evidence="4">M4</strain>
    </source>
</reference>
<dbReference type="Proteomes" id="UP000245464">
    <property type="component" value="Chromosome 1"/>
</dbReference>
<gene>
    <name evidence="4" type="ORF">PtrM4_005970</name>
</gene>